<dbReference type="GO" id="GO:0000981">
    <property type="term" value="F:DNA-binding transcription factor activity, RNA polymerase II-specific"/>
    <property type="evidence" value="ECO:0007669"/>
    <property type="project" value="TreeGrafter"/>
</dbReference>
<dbReference type="PROSITE" id="PS50217">
    <property type="entry name" value="BZIP"/>
    <property type="match status" value="1"/>
</dbReference>
<comment type="similarity">
    <text evidence="2">Belongs to the bZIP family. ATF subfamily.</text>
</comment>
<dbReference type="Pfam" id="PF00170">
    <property type="entry name" value="bZIP_1"/>
    <property type="match status" value="1"/>
</dbReference>
<comment type="caution">
    <text evidence="9">The sequence shown here is derived from an EMBL/GenBank/DDBJ whole genome shotgun (WGS) entry which is preliminary data.</text>
</comment>
<evidence type="ECO:0000256" key="3">
    <source>
        <dbReference type="ARBA" id="ARBA00023015"/>
    </source>
</evidence>
<evidence type="ECO:0000313" key="10">
    <source>
        <dbReference type="Proteomes" id="UP001152795"/>
    </source>
</evidence>
<keyword evidence="4" id="KW-0238">DNA-binding</keyword>
<keyword evidence="3" id="KW-0805">Transcription regulation</keyword>
<dbReference type="InterPro" id="IPR051882">
    <property type="entry name" value="ATF_bZIP_TF"/>
</dbReference>
<dbReference type="Gene3D" id="1.20.5.170">
    <property type="match status" value="1"/>
</dbReference>
<dbReference type="GO" id="GO:0030968">
    <property type="term" value="P:endoplasmic reticulum unfolded protein response"/>
    <property type="evidence" value="ECO:0007669"/>
    <property type="project" value="TreeGrafter"/>
</dbReference>
<reference evidence="9" key="1">
    <citation type="submission" date="2020-04" db="EMBL/GenBank/DDBJ databases">
        <authorList>
            <person name="Alioto T."/>
            <person name="Alioto T."/>
            <person name="Gomez Garrido J."/>
        </authorList>
    </citation>
    <scope>NUCLEOTIDE SEQUENCE</scope>
    <source>
        <strain evidence="9">A484AB</strain>
    </source>
</reference>
<feature type="coiled-coil region" evidence="7">
    <location>
        <begin position="377"/>
        <end position="425"/>
    </location>
</feature>
<dbReference type="InterPro" id="IPR046347">
    <property type="entry name" value="bZIP_sf"/>
</dbReference>
<keyword evidence="10" id="KW-1185">Reference proteome</keyword>
<evidence type="ECO:0000256" key="8">
    <source>
        <dbReference type="SAM" id="MobiDB-lite"/>
    </source>
</evidence>
<evidence type="ECO:0000256" key="1">
    <source>
        <dbReference type="ARBA" id="ARBA00004167"/>
    </source>
</evidence>
<gene>
    <name evidence="9" type="ORF">PACLA_8A016208</name>
</gene>
<dbReference type="CDD" id="cd14700">
    <property type="entry name" value="bZIP_ATF6"/>
    <property type="match status" value="1"/>
</dbReference>
<comment type="subcellular location">
    <subcellularLocation>
        <location evidence="1">Membrane</location>
        <topology evidence="1">Single-pass membrane protein</topology>
    </subcellularLocation>
</comment>
<dbReference type="PANTHER" id="PTHR46164:SF3">
    <property type="entry name" value="ATF6, ISOFORM C"/>
    <property type="match status" value="1"/>
</dbReference>
<keyword evidence="6" id="KW-0539">Nucleus</keyword>
<feature type="compositionally biased region" description="Polar residues" evidence="8">
    <location>
        <begin position="102"/>
        <end position="120"/>
    </location>
</feature>
<evidence type="ECO:0000256" key="2">
    <source>
        <dbReference type="ARBA" id="ARBA00009050"/>
    </source>
</evidence>
<evidence type="ECO:0000256" key="5">
    <source>
        <dbReference type="ARBA" id="ARBA00023163"/>
    </source>
</evidence>
<name>A0A6S7FLM4_PARCT</name>
<feature type="region of interest" description="Disordered" evidence="8">
    <location>
        <begin position="84"/>
        <end position="123"/>
    </location>
</feature>
<dbReference type="EMBL" id="CACRXK020000315">
    <property type="protein sequence ID" value="CAB3980704.1"/>
    <property type="molecule type" value="Genomic_DNA"/>
</dbReference>
<dbReference type="GO" id="GO:0005634">
    <property type="term" value="C:nucleus"/>
    <property type="evidence" value="ECO:0007669"/>
    <property type="project" value="TreeGrafter"/>
</dbReference>
<accession>A0A6S7FLM4</accession>
<keyword evidence="7" id="KW-0175">Coiled coil</keyword>
<proteinExistence type="inferred from homology"/>
<dbReference type="GO" id="GO:0000978">
    <property type="term" value="F:RNA polymerase II cis-regulatory region sequence-specific DNA binding"/>
    <property type="evidence" value="ECO:0007669"/>
    <property type="project" value="TreeGrafter"/>
</dbReference>
<dbReference type="PANTHER" id="PTHR46164">
    <property type="entry name" value="ATF6, ISOFORM C"/>
    <property type="match status" value="1"/>
</dbReference>
<dbReference type="SUPFAM" id="SSF57959">
    <property type="entry name" value="Leucine zipper domain"/>
    <property type="match status" value="1"/>
</dbReference>
<dbReference type="InterPro" id="IPR004827">
    <property type="entry name" value="bZIP"/>
</dbReference>
<dbReference type="SMART" id="SM00338">
    <property type="entry name" value="BRLZ"/>
    <property type="match status" value="1"/>
</dbReference>
<dbReference type="GO" id="GO:0016020">
    <property type="term" value="C:membrane"/>
    <property type="evidence" value="ECO:0007669"/>
    <property type="project" value="UniProtKB-SubCell"/>
</dbReference>
<evidence type="ECO:0000256" key="4">
    <source>
        <dbReference type="ARBA" id="ARBA00023125"/>
    </source>
</evidence>
<evidence type="ECO:0000256" key="7">
    <source>
        <dbReference type="SAM" id="Coils"/>
    </source>
</evidence>
<evidence type="ECO:0000256" key="6">
    <source>
        <dbReference type="ARBA" id="ARBA00023242"/>
    </source>
</evidence>
<keyword evidence="5" id="KW-0804">Transcription</keyword>
<organism evidence="9 10">
    <name type="scientific">Paramuricea clavata</name>
    <name type="common">Red gorgonian</name>
    <name type="synonym">Violescent sea-whip</name>
    <dbReference type="NCBI Taxonomy" id="317549"/>
    <lineage>
        <taxon>Eukaryota</taxon>
        <taxon>Metazoa</taxon>
        <taxon>Cnidaria</taxon>
        <taxon>Anthozoa</taxon>
        <taxon>Octocorallia</taxon>
        <taxon>Malacalcyonacea</taxon>
        <taxon>Plexauridae</taxon>
        <taxon>Paramuricea</taxon>
    </lineage>
</organism>
<sequence>MAGASLAEHAVPFEETFEWGDLSEANFDPDDFLLSHDDLKFTDEEMKDIDLQDLVGKLEADDFLSNLPNLDCSSLDIFKDEPLSPDSAVSCNDSSPSSPDSQGTSNGNISPVHSTGSLSDQDNHDHIMLTDVTLDNDFREECIIQEIDKGISFNAPVKHQQQQQTQHQTKQPKQLQQQKTQQNVPKTTSVIKPENKKLQPCGMRSTNVAQIKNEQLMNAPTQCMVLSGGFQQTDQKPVIVQNVQSLKLPLPRNAKQNPIFIQPVNGNIPLQTVLPVATTQPQIQTVNLVSSTPMLKPVLVQAALSGNTKMSCIPVSQAVQGTIPQTTNTVIGTANNPSTIRTGLNQSNGSTATDVDMKVLRRQQRMIKNRESACLSRKKKKEYLQSLEAKLKELLALNAQVTQENELLKKRLAELEKENNAFKNLTGMNLSGNVAKSTCVFVILLFVALNLNGFSNFKEQLKEGPGLLESSTGKIHQGRALLEYTDKYNIDIEKFTSAKQNQENTKNRRENKKNMMKKGLEIERDNGKNANSMRKNDVLKEKRVRAARNATQETPSVCNPTPVMNETENNRLNELLELLIRKHEMARISERLGKESQEYTRSPISDLVTKMKQNSTSRTDLRSFMLKNSQSKELQVASRYTGSFRSFEQAFNRQRDTSYVVSFRKDHLMFPATEVNSTRLPKMSFILPAPSGDARWRVKKNYIPMVRMDCQLTNSKRIFLKRSSIPPNVMDMSYLYTAPFVNSNDDRN</sequence>
<dbReference type="AlphaFoldDB" id="A0A6S7FLM4"/>
<protein>
    <submittedName>
        <fullName evidence="9">Cyclic AMP-dependent transcription factor ATF-6 alpha</fullName>
    </submittedName>
</protein>
<evidence type="ECO:0000313" key="9">
    <source>
        <dbReference type="EMBL" id="CAB3980704.1"/>
    </source>
</evidence>
<feature type="region of interest" description="Disordered" evidence="8">
    <location>
        <begin position="157"/>
        <end position="187"/>
    </location>
</feature>
<dbReference type="OrthoDB" id="5967605at2759"/>
<dbReference type="Proteomes" id="UP001152795">
    <property type="component" value="Unassembled WGS sequence"/>
</dbReference>